<reference evidence="1" key="1">
    <citation type="submission" date="2016-10" db="EMBL/GenBank/DDBJ databases">
        <authorList>
            <person name="Benchimol M."/>
            <person name="Almeida L.G."/>
            <person name="Vasconcelos A.T."/>
            <person name="Perreira-Neves A."/>
            <person name="Rosa I.A."/>
            <person name="Tasca T."/>
            <person name="Bogo M.R."/>
            <person name="de Souza W."/>
        </authorList>
    </citation>
    <scope>NUCLEOTIDE SEQUENCE [LARGE SCALE GENOMIC DNA]</scope>
    <source>
        <strain evidence="1">K</strain>
    </source>
</reference>
<dbReference type="Proteomes" id="UP000179807">
    <property type="component" value="Unassembled WGS sequence"/>
</dbReference>
<comment type="caution">
    <text evidence="1">The sequence shown here is derived from an EMBL/GenBank/DDBJ whole genome shotgun (WGS) entry which is preliminary data.</text>
</comment>
<evidence type="ECO:0000313" key="2">
    <source>
        <dbReference type="Proteomes" id="UP000179807"/>
    </source>
</evidence>
<dbReference type="RefSeq" id="XP_068348009.1">
    <property type="nucleotide sequence ID" value="XM_068495670.1"/>
</dbReference>
<protein>
    <submittedName>
        <fullName evidence="1">Uncharacterized protein</fullName>
    </submittedName>
</protein>
<keyword evidence="2" id="KW-1185">Reference proteome</keyword>
<name>A0A1J4J6Q4_9EUKA</name>
<dbReference type="GeneID" id="94830374"/>
<gene>
    <name evidence="1" type="ORF">TRFO_10799</name>
</gene>
<proteinExistence type="predicted"/>
<sequence length="668" mass="75282">MIPSPASHYQVLRKLIFELVNDKIQQDRCSSVLKDFVKLMPEYPASISQCFSQPIIMQLNSIVPNVLSTIASLNPQLIPPNTNLPVCEISLIINSIITENNQTNIDSSISNLGNLLKDDDITSLAGSLTKMVENLIEQNKLSSAVLSFISKLILIIPNSILFMKLKNLKTENLNTIIPISLQTASELDNSLLSNIIIYRFAYSLVLNLSAKPTIESVIPLHRLTLSGSAPVEAVIYALNRLINNVKEFIEKSDFDAKIAFGAVLSCILSCVEIPELKSFVLSAAPIIISFFESISFNVKSISVKKAFQSVLDLFYLHGSTPINYVYACWFKKPPKYQILNLLQAISPVDPSLPALIKENVYEINKFPYLICILVKKVIFSPSIANIAALQYLADSSQFDEFIIFTNSILNHEFSFYATHFISLFSQEPDFTEDSVQESFVNILNLCLLSESHWSVRHLEHFSKWIPSLSEQSLVKILLHCQQQNNTRASSRFLLMMTYTLNFAVVMPRRTKIFGQFLNFLQNLVTSNNNDASVSASLCIAWHNLYMSILNSPKSITNSSIKQMFTMGVMALVKIWDMPDVHNLIVEAFCDALSLEDTRKIIMEKIGITQGKDDRFVNYLIQVDETAAFSKFPGLRGHRVSRSERKPPSRWGAQYWMPYVCGHALSIKL</sequence>
<dbReference type="EMBL" id="MLAK01001282">
    <property type="protein sequence ID" value="OHS94872.1"/>
    <property type="molecule type" value="Genomic_DNA"/>
</dbReference>
<evidence type="ECO:0000313" key="1">
    <source>
        <dbReference type="EMBL" id="OHS94872.1"/>
    </source>
</evidence>
<dbReference type="AlphaFoldDB" id="A0A1J4J6Q4"/>
<dbReference type="VEuPathDB" id="TrichDB:TRFO_10799"/>
<organism evidence="1 2">
    <name type="scientific">Tritrichomonas foetus</name>
    <dbReference type="NCBI Taxonomy" id="1144522"/>
    <lineage>
        <taxon>Eukaryota</taxon>
        <taxon>Metamonada</taxon>
        <taxon>Parabasalia</taxon>
        <taxon>Tritrichomonadida</taxon>
        <taxon>Tritrichomonadidae</taxon>
        <taxon>Tritrichomonas</taxon>
    </lineage>
</organism>
<accession>A0A1J4J6Q4</accession>